<feature type="non-terminal residue" evidence="1">
    <location>
        <position position="433"/>
    </location>
</feature>
<name>A0AAV2SF80_MEGNR</name>
<gene>
    <name evidence="1" type="ORF">MNOR_LOCUS36846</name>
</gene>
<feature type="non-terminal residue" evidence="1">
    <location>
        <position position="1"/>
    </location>
</feature>
<dbReference type="AlphaFoldDB" id="A0AAV2SF80"/>
<protein>
    <submittedName>
        <fullName evidence="1">Uncharacterized protein</fullName>
    </submittedName>
</protein>
<dbReference type="Proteomes" id="UP001497623">
    <property type="component" value="Unassembled WGS sequence"/>
</dbReference>
<evidence type="ECO:0000313" key="2">
    <source>
        <dbReference type="Proteomes" id="UP001497623"/>
    </source>
</evidence>
<comment type="caution">
    <text evidence="1">The sequence shown here is derived from an EMBL/GenBank/DDBJ whole genome shotgun (WGS) entry which is preliminary data.</text>
</comment>
<dbReference type="EMBL" id="CAXKWB010069824">
    <property type="protein sequence ID" value="CAL4193318.1"/>
    <property type="molecule type" value="Genomic_DNA"/>
</dbReference>
<proteinExistence type="predicted"/>
<evidence type="ECO:0000313" key="1">
    <source>
        <dbReference type="EMBL" id="CAL4193318.1"/>
    </source>
</evidence>
<reference evidence="1 2" key="1">
    <citation type="submission" date="2024-05" db="EMBL/GenBank/DDBJ databases">
        <authorList>
            <person name="Wallberg A."/>
        </authorList>
    </citation>
    <scope>NUCLEOTIDE SEQUENCE [LARGE SCALE GENOMIC DNA]</scope>
</reference>
<sequence length="433" mass="51338">AVQETEKMMKNCSGFLMPEVKDGNPSVALFFIGTSECQIEINTYKNAKYYANGTLKPVYNLQTKVSVQFDMYYNEDKRCLEASFIWVGERPSNDCLSLTSNQHCLPVFRKLRYNNQFYEENEKRKRIQQQDRQQFIYRMKMDRLNQNLKRYKNKISINDNNLMYSIKLTRRKKWHKNRIMKKKHKLRIFNLKLKNKNVNDRNKSKKQTSERGIKPFMNISYSFINSSNHINSSSNKCKTETNELNTEFFKCVHQNLIYSKKKKSIPTKGKRCKQKKLQWPAGPACLLFNSQKSKLQTIDQYQSFNLQTDSSSDVEFWSNKKNMFVDKKILENIEQKEYKHLFQITEKFKLVNKNSSVIKQLIWTRSQVGMTEESSASWLPGPVVNLQRILAENISYRNRKSVTLPQQHQLSKSTFRNDKHCQVLTKDQTEYIS</sequence>
<accession>A0AAV2SF80</accession>
<organism evidence="1 2">
    <name type="scientific">Meganyctiphanes norvegica</name>
    <name type="common">Northern krill</name>
    <name type="synonym">Thysanopoda norvegica</name>
    <dbReference type="NCBI Taxonomy" id="48144"/>
    <lineage>
        <taxon>Eukaryota</taxon>
        <taxon>Metazoa</taxon>
        <taxon>Ecdysozoa</taxon>
        <taxon>Arthropoda</taxon>
        <taxon>Crustacea</taxon>
        <taxon>Multicrustacea</taxon>
        <taxon>Malacostraca</taxon>
        <taxon>Eumalacostraca</taxon>
        <taxon>Eucarida</taxon>
        <taxon>Euphausiacea</taxon>
        <taxon>Euphausiidae</taxon>
        <taxon>Meganyctiphanes</taxon>
    </lineage>
</organism>
<keyword evidence="2" id="KW-1185">Reference proteome</keyword>